<keyword evidence="8 13" id="KW-0378">Hydrolase</keyword>
<evidence type="ECO:0000259" key="11">
    <source>
        <dbReference type="Pfam" id="PF01120"/>
    </source>
</evidence>
<dbReference type="Pfam" id="PF08100">
    <property type="entry name" value="Dimerisation"/>
    <property type="match status" value="1"/>
</dbReference>
<comment type="function">
    <text evidence="1">Alpha-L-fucosidase is responsible for hydrolyzing the alpha-1,6-linked fucose joined to the reducing-end N-acetylglucosamine of the carbohydrate moieties of glycoproteins.</text>
</comment>
<dbReference type="eggNOG" id="KOG3178">
    <property type="taxonomic scope" value="Eukaryota"/>
</dbReference>
<organism evidence="13 14">
    <name type="scientific">Botryosphaeria parva (strain UCR-NP2)</name>
    <name type="common">Grapevine canker fungus</name>
    <name type="synonym">Neofusicoccum parvum</name>
    <dbReference type="NCBI Taxonomy" id="1287680"/>
    <lineage>
        <taxon>Eukaryota</taxon>
        <taxon>Fungi</taxon>
        <taxon>Dikarya</taxon>
        <taxon>Ascomycota</taxon>
        <taxon>Pezizomycotina</taxon>
        <taxon>Dothideomycetes</taxon>
        <taxon>Dothideomycetes incertae sedis</taxon>
        <taxon>Botryosphaeriales</taxon>
        <taxon>Botryosphaeriaceae</taxon>
        <taxon>Neofusicoccum</taxon>
    </lineage>
</organism>
<protein>
    <recommendedName>
        <fullName evidence="3">alpha-L-fucosidase</fullName>
        <ecNumber evidence="3">3.2.1.51</ecNumber>
    </recommendedName>
</protein>
<feature type="domain" description="O-methyltransferase dimerisation" evidence="12">
    <location>
        <begin position="70"/>
        <end position="146"/>
    </location>
</feature>
<evidence type="ECO:0000256" key="2">
    <source>
        <dbReference type="ARBA" id="ARBA00007951"/>
    </source>
</evidence>
<dbReference type="PRINTS" id="PR00741">
    <property type="entry name" value="GLHYDRLASE29"/>
</dbReference>
<dbReference type="Pfam" id="PF00891">
    <property type="entry name" value="Methyltransf_2"/>
    <property type="match status" value="1"/>
</dbReference>
<keyword evidence="7" id="KW-0732">Signal</keyword>
<dbReference type="EMBL" id="KB916301">
    <property type="protein sequence ID" value="EOD47825.1"/>
    <property type="molecule type" value="Genomic_DNA"/>
</dbReference>
<dbReference type="OrthoDB" id="1606438at2759"/>
<keyword evidence="4" id="KW-0489">Methyltransferase</keyword>
<dbReference type="InterPro" id="IPR057739">
    <property type="entry name" value="Glyco_hydro_29_N"/>
</dbReference>
<dbReference type="PROSITE" id="PS51683">
    <property type="entry name" value="SAM_OMT_II"/>
    <property type="match status" value="1"/>
</dbReference>
<keyword evidence="5" id="KW-0808">Transferase</keyword>
<evidence type="ECO:0000256" key="6">
    <source>
        <dbReference type="ARBA" id="ARBA00022691"/>
    </source>
</evidence>
<dbReference type="SUPFAM" id="SSF51445">
    <property type="entry name" value="(Trans)glycosidases"/>
    <property type="match status" value="2"/>
</dbReference>
<dbReference type="InterPro" id="IPR016286">
    <property type="entry name" value="FUC_metazoa-typ"/>
</dbReference>
<proteinExistence type="inferred from homology"/>
<dbReference type="InterPro" id="IPR001077">
    <property type="entry name" value="COMT_C"/>
</dbReference>
<keyword evidence="6" id="KW-0949">S-adenosyl-L-methionine</keyword>
<dbReference type="GO" id="GO:0006004">
    <property type="term" value="P:fucose metabolic process"/>
    <property type="evidence" value="ECO:0007669"/>
    <property type="project" value="InterPro"/>
</dbReference>
<dbReference type="Gene3D" id="1.10.10.10">
    <property type="entry name" value="Winged helix-like DNA-binding domain superfamily/Winged helix DNA-binding domain"/>
    <property type="match status" value="1"/>
</dbReference>
<feature type="domain" description="O-methyltransferase C-terminal" evidence="10">
    <location>
        <begin position="243"/>
        <end position="395"/>
    </location>
</feature>
<dbReference type="Pfam" id="PF01120">
    <property type="entry name" value="Alpha_L_fucos"/>
    <property type="match status" value="1"/>
</dbReference>
<dbReference type="SUPFAM" id="SSF46785">
    <property type="entry name" value="Winged helix' DNA-binding domain"/>
    <property type="match status" value="1"/>
</dbReference>
<dbReference type="InterPro" id="IPR012967">
    <property type="entry name" value="COMT_dimerisation"/>
</dbReference>
<dbReference type="InterPro" id="IPR016461">
    <property type="entry name" value="COMT-like"/>
</dbReference>
<evidence type="ECO:0000256" key="7">
    <source>
        <dbReference type="ARBA" id="ARBA00022729"/>
    </source>
</evidence>
<dbReference type="InterPro" id="IPR017853">
    <property type="entry name" value="GH"/>
</dbReference>
<evidence type="ECO:0000256" key="9">
    <source>
        <dbReference type="ARBA" id="ARBA00023295"/>
    </source>
</evidence>
<evidence type="ECO:0000313" key="13">
    <source>
        <dbReference type="EMBL" id="EOD47825.1"/>
    </source>
</evidence>
<dbReference type="GO" id="GO:0004560">
    <property type="term" value="F:alpha-L-fucosidase activity"/>
    <property type="evidence" value="ECO:0007669"/>
    <property type="project" value="UniProtKB-EC"/>
</dbReference>
<dbReference type="KEGG" id="npa:UCRNP2_5421"/>
<dbReference type="GO" id="GO:0008171">
    <property type="term" value="F:O-methyltransferase activity"/>
    <property type="evidence" value="ECO:0007669"/>
    <property type="project" value="InterPro"/>
</dbReference>
<evidence type="ECO:0000256" key="8">
    <source>
        <dbReference type="ARBA" id="ARBA00022801"/>
    </source>
</evidence>
<feature type="domain" description="Glycoside hydrolase family 29 N-terminal" evidence="11">
    <location>
        <begin position="656"/>
        <end position="1010"/>
    </location>
</feature>
<dbReference type="PANTHER" id="PTHR43712:SF2">
    <property type="entry name" value="O-METHYLTRANSFERASE CICE"/>
    <property type="match status" value="1"/>
</dbReference>
<dbReference type="PANTHER" id="PTHR43712">
    <property type="entry name" value="PUTATIVE (AFU_ORTHOLOGUE AFUA_4G14580)-RELATED"/>
    <property type="match status" value="1"/>
</dbReference>
<evidence type="ECO:0000256" key="1">
    <source>
        <dbReference type="ARBA" id="ARBA00004071"/>
    </source>
</evidence>
<evidence type="ECO:0000256" key="3">
    <source>
        <dbReference type="ARBA" id="ARBA00012662"/>
    </source>
</evidence>
<reference evidence="14" key="1">
    <citation type="journal article" date="2013" name="Genome Announc.">
        <title>Draft genome sequence of Neofusicoccum parvum isolate UCR-NP2, a fungal vascular pathogen associated with grapevine cankers.</title>
        <authorList>
            <person name="Blanco-Ulate B."/>
            <person name="Rolshausen P."/>
            <person name="Cantu D."/>
        </authorList>
    </citation>
    <scope>NUCLEOTIDE SEQUENCE [LARGE SCALE GENOMIC DNA]</scope>
    <source>
        <strain evidence="14">UCR-NP2</strain>
    </source>
</reference>
<dbReference type="InterPro" id="IPR029063">
    <property type="entry name" value="SAM-dependent_MTases_sf"/>
</dbReference>
<dbReference type="Proteomes" id="UP000013521">
    <property type="component" value="Unassembled WGS sequence"/>
</dbReference>
<evidence type="ECO:0000256" key="5">
    <source>
        <dbReference type="ARBA" id="ARBA00022679"/>
    </source>
</evidence>
<evidence type="ECO:0000256" key="4">
    <source>
        <dbReference type="ARBA" id="ARBA00022603"/>
    </source>
</evidence>
<name>R1G8H3_BOTPV</name>
<dbReference type="SUPFAM" id="SSF53335">
    <property type="entry name" value="S-adenosyl-L-methionine-dependent methyltransferases"/>
    <property type="match status" value="1"/>
</dbReference>
<dbReference type="eggNOG" id="KOG3340">
    <property type="taxonomic scope" value="Eukaryota"/>
</dbReference>
<evidence type="ECO:0000259" key="10">
    <source>
        <dbReference type="Pfam" id="PF00891"/>
    </source>
</evidence>
<dbReference type="EC" id="3.2.1.51" evidence="3"/>
<evidence type="ECO:0000313" key="14">
    <source>
        <dbReference type="Proteomes" id="UP000013521"/>
    </source>
</evidence>
<comment type="similarity">
    <text evidence="2">Belongs to the glycosyl hydrolase 29 family.</text>
</comment>
<dbReference type="InterPro" id="IPR000933">
    <property type="entry name" value="Glyco_hydro_29"/>
</dbReference>
<sequence>MEAELDQVLKSAKQALQAFEGPLAQDVDAATRISQTITSQSAALRTKIEDTVQVLNKLQQLLTPPQNILMDALFGATNTKVLYCAAHYRFADILQTSPLTVPALASQAGIDGGACQQLVRYLLELGFFTYDSSTALLSNNAASDLLRSDHWTTWHACIPQYADQHYSILARLPDAVAAAADGGKQQQRRTAAQLFHGSDEPLYAIMERTGATAAFHRAIGAFGVAEAPGLLGDYPWAEVGGELVTDVGCGRGDFAVGYLRAFPAARAAVFELPETAALVRRRVEGGDGEGGVRERLEVFEGDFYEDALPRSAVYFLKWVFHNWDDEHCVKLLRRLREAIVVKPGVSRVLVVETVIREGRQGSFARYADIRMLAQLNNRERTLEEYRDIARKGGFEIHDIITPRGCLTQVLDLRPNAFQPLEGQPLSFPVDLVPLFNNRAFGLVPNESDFDGTGSSYPADSIPPPRFVYSGFNYQFPEYQKAGNDNVIATGQTVSVPRGKYINVAMLAASESGIASSTINASYADDSQASDAVLVPAWWNWPYPAGGDIVLPYRLTNETVDYNRSNIFQAIGWLDSSKELTSLTLPNVTGGSNSSGVETVTNGTVKRLRNGDQTFVEIGVTNKAGVEPGTAGNATVYIAGEGIPSSQYTFNATFGIADFEATYDSVYAHETPNWFNDAKYGIFIHWGVYSVPGWGNSGENESYAEWYWWDQNQGPGTDVGTWEYHLDTYGPDVVYDDFIQNFTASAFDPKEWVDLFADAGANYFVQVSKHHDGYAIFDLPANVSQRTSVALTPHRNLLQELFDAAETYQPQLHRAVYYSLPEWFHPDYAPLGFGDWPGGNATNPYTNVTLPYTGYVPVADYITDVIVPEMDTLAAMGTEVMWCDIGGPNVTAEWASAWFNAAAAQGRQVAMNARCGLPGDFDTPEYARYAGVQARKWESNLGMDPYSYGYNRATPAGAYMNASTIARSLVDIASKNGNFLLDVGPMQDGTILEVEQHNLREAGRWIKAHAEAVFGTRYWSVTPQEGESAQMEPVAGNASFNPGGWFEEPEKSSVPLLNFKIAPRMNLYLDGEENGSFLVDALISDLVGQPLPNANGSSSAGSGTELTVDILVDGGSSVLAEVSTVKIGDSAEITFDLSAFAARLEPYNITAVASLGQNSSSTFTASTQLSKLPLRTDNGTVTRLDNLYGGLAVRKGAETEWRPIFPYTYYVQWSLYWYANLSTLDDFSALGYNLIHIVPTGDLGNTPFPWDEFQPYLDRAAELGLYFQYDVRWDPTNLTTMIDQITHLAAHPSILLWYTGDEPDGKSNPPNSTRIAYDAIRALDPYHPVSLALNCRDFHYASYAAGGEIILSDVYPVSTNTSWSTVYETPCNATYGCCGCDDCGGSFADVSDRLDAFARRDALLGWRKTHWGAPQAFGNETFWTRYPSAAEEAVMNVLSVNHAAKGIVMWNYPTTDEILGVTNALAAALTGEKVAGYLIGERLVAGLEVVGAEEVDVAAWVAEGSVLLSVVHMSYEDVAGNVTVYLPDGVEVEGVEESVWGDAAWSVNGNSLSIASLAGLEVSMVELKRSV</sequence>
<dbReference type="InterPro" id="IPR036388">
    <property type="entry name" value="WH-like_DNA-bd_sf"/>
</dbReference>
<dbReference type="Gene3D" id="3.20.20.80">
    <property type="entry name" value="Glycosidases"/>
    <property type="match status" value="2"/>
</dbReference>
<dbReference type="HOGENOM" id="CLU_245507_0_0_1"/>
<keyword evidence="9" id="KW-0326">Glycosidase</keyword>
<accession>R1G8H3</accession>
<dbReference type="SMART" id="SM00812">
    <property type="entry name" value="Alpha_L_fucos"/>
    <property type="match status" value="1"/>
</dbReference>
<evidence type="ECO:0000259" key="12">
    <source>
        <dbReference type="Pfam" id="PF08100"/>
    </source>
</evidence>
<dbReference type="Gene3D" id="3.40.50.150">
    <property type="entry name" value="Vaccinia Virus protein VP39"/>
    <property type="match status" value="1"/>
</dbReference>
<dbReference type="InterPro" id="IPR036390">
    <property type="entry name" value="WH_DNA-bd_sf"/>
</dbReference>
<dbReference type="GO" id="GO:0032259">
    <property type="term" value="P:methylation"/>
    <property type="evidence" value="ECO:0007669"/>
    <property type="project" value="UniProtKB-KW"/>
</dbReference>
<gene>
    <name evidence="13" type="ORF">UCRNP2_5421</name>
</gene>